<comment type="caution">
    <text evidence="2">The sequence shown here is derived from an EMBL/GenBank/DDBJ whole genome shotgun (WGS) entry which is preliminary data.</text>
</comment>
<gene>
    <name evidence="2" type="ORF">C0Q70_02558</name>
</gene>
<protein>
    <submittedName>
        <fullName evidence="2">Uncharacterized protein</fullName>
    </submittedName>
</protein>
<keyword evidence="3" id="KW-1185">Reference proteome</keyword>
<feature type="compositionally biased region" description="Polar residues" evidence="1">
    <location>
        <begin position="40"/>
        <end position="52"/>
    </location>
</feature>
<feature type="compositionally biased region" description="Basic and acidic residues" evidence="1">
    <location>
        <begin position="1"/>
        <end position="10"/>
    </location>
</feature>
<proteinExistence type="predicted"/>
<organism evidence="2 3">
    <name type="scientific">Pomacea canaliculata</name>
    <name type="common">Golden apple snail</name>
    <dbReference type="NCBI Taxonomy" id="400727"/>
    <lineage>
        <taxon>Eukaryota</taxon>
        <taxon>Metazoa</taxon>
        <taxon>Spiralia</taxon>
        <taxon>Lophotrochozoa</taxon>
        <taxon>Mollusca</taxon>
        <taxon>Gastropoda</taxon>
        <taxon>Caenogastropoda</taxon>
        <taxon>Architaenioglossa</taxon>
        <taxon>Ampullarioidea</taxon>
        <taxon>Ampullariidae</taxon>
        <taxon>Pomacea</taxon>
    </lineage>
</organism>
<dbReference type="EMBL" id="PZQS01000002">
    <property type="protein sequence ID" value="PVD35595.1"/>
    <property type="molecule type" value="Genomic_DNA"/>
</dbReference>
<dbReference type="AlphaFoldDB" id="A0A2T7PQA7"/>
<feature type="region of interest" description="Disordered" evidence="1">
    <location>
        <begin position="1"/>
        <end position="66"/>
    </location>
</feature>
<feature type="compositionally biased region" description="Basic and acidic residues" evidence="1">
    <location>
        <begin position="53"/>
        <end position="63"/>
    </location>
</feature>
<feature type="compositionally biased region" description="Basic and acidic residues" evidence="1">
    <location>
        <begin position="17"/>
        <end position="39"/>
    </location>
</feature>
<evidence type="ECO:0000313" key="3">
    <source>
        <dbReference type="Proteomes" id="UP000245119"/>
    </source>
</evidence>
<evidence type="ECO:0000256" key="1">
    <source>
        <dbReference type="SAM" id="MobiDB-lite"/>
    </source>
</evidence>
<accession>A0A2T7PQA7</accession>
<reference evidence="2 3" key="1">
    <citation type="submission" date="2018-04" db="EMBL/GenBank/DDBJ databases">
        <title>The genome of golden apple snail Pomacea canaliculata provides insight into stress tolerance and invasive adaptation.</title>
        <authorList>
            <person name="Liu C."/>
            <person name="Liu B."/>
            <person name="Ren Y."/>
            <person name="Zhang Y."/>
            <person name="Wang H."/>
            <person name="Li S."/>
            <person name="Jiang F."/>
            <person name="Yin L."/>
            <person name="Zhang G."/>
            <person name="Qian W."/>
            <person name="Fan W."/>
        </authorList>
    </citation>
    <scope>NUCLEOTIDE SEQUENCE [LARGE SCALE GENOMIC DNA]</scope>
    <source>
        <strain evidence="2">SZHN2017</strain>
        <tissue evidence="2">Muscle</tissue>
    </source>
</reference>
<evidence type="ECO:0000313" key="2">
    <source>
        <dbReference type="EMBL" id="PVD35595.1"/>
    </source>
</evidence>
<name>A0A2T7PQA7_POMCA</name>
<dbReference type="Proteomes" id="UP000245119">
    <property type="component" value="Linkage Group LG2"/>
</dbReference>
<sequence>MPKKKIDEKMTGVSEGGRTREDTEQQREEGGERKRDRQRCQSSLLQNASTAGERQDQISDNKIRTRHLSKLPVKASTLAEDVSQSDSKELPRESWNHRLPCLLVSLVDTLHVAVERFFTPFATFPAPAFVEMIY</sequence>